<feature type="transmembrane region" description="Helical" evidence="6">
    <location>
        <begin position="129"/>
        <end position="150"/>
    </location>
</feature>
<dbReference type="Pfam" id="PF00003">
    <property type="entry name" value="7tm_3"/>
    <property type="match status" value="1"/>
</dbReference>
<feature type="transmembrane region" description="Helical" evidence="6">
    <location>
        <begin position="255"/>
        <end position="280"/>
    </location>
</feature>
<gene>
    <name evidence="8" type="ORF">FCC1311_001342</name>
</gene>
<proteinExistence type="predicted"/>
<dbReference type="InterPro" id="IPR017978">
    <property type="entry name" value="GPCR_3_C"/>
</dbReference>
<evidence type="ECO:0000256" key="3">
    <source>
        <dbReference type="ARBA" id="ARBA00022989"/>
    </source>
</evidence>
<dbReference type="EMBL" id="BEYU01000001">
    <property type="protein sequence ID" value="GBG23915.1"/>
    <property type="molecule type" value="Genomic_DNA"/>
</dbReference>
<comment type="subcellular location">
    <subcellularLocation>
        <location evidence="1">Membrane</location>
        <topology evidence="1">Multi-pass membrane protein</topology>
    </subcellularLocation>
</comment>
<dbReference type="InParanoid" id="A0A2R5G064"/>
<sequence>MHAHGDAATTLSNLRLAGVIFMGVALALSLWAGICVITFWSKPITVMSQRKYLVALITCTIIFTFGNLFWINQTDAPAGSTVTCWLSPLTIFPTIMGAIALLTVKEFRVLRLIQATSKFKLQKNNDKPLIAYVVTAFVVPVFVTLIFNGISRPVVQAIPFSDAKENGQNNVNLMRCAPTTGLNPYLLSLVLDTLTLLMSFALIFVSFKARKIPTIVGESKYMFVFCIITVPALMMREAVTIYEVVTDDEKSSPHAYVAFAFAQALIVFIVVTTLLVILVFRKYPYLDTSADDLRKRLLDHAAGLNKDDAKKIDSRYKELEVDETMGSDYFHSAESDDNEEVVGLLESENKIE</sequence>
<dbReference type="AlphaFoldDB" id="A0A2R5G064"/>
<keyword evidence="4 6" id="KW-0472">Membrane</keyword>
<dbReference type="Proteomes" id="UP000241890">
    <property type="component" value="Unassembled WGS sequence"/>
</dbReference>
<evidence type="ECO:0000256" key="1">
    <source>
        <dbReference type="ARBA" id="ARBA00004141"/>
    </source>
</evidence>
<name>A0A2R5G064_9STRA</name>
<keyword evidence="2 6" id="KW-0812">Transmembrane</keyword>
<dbReference type="GO" id="GO:0004930">
    <property type="term" value="F:G protein-coupled receptor activity"/>
    <property type="evidence" value="ECO:0007669"/>
    <property type="project" value="InterPro"/>
</dbReference>
<keyword evidence="9" id="KW-1185">Reference proteome</keyword>
<feature type="domain" description="G-protein coupled receptors family 3 profile" evidence="7">
    <location>
        <begin position="14"/>
        <end position="277"/>
    </location>
</feature>
<evidence type="ECO:0000313" key="9">
    <source>
        <dbReference type="Proteomes" id="UP000241890"/>
    </source>
</evidence>
<feature type="region of interest" description="Disordered" evidence="5">
    <location>
        <begin position="330"/>
        <end position="352"/>
    </location>
</feature>
<evidence type="ECO:0000256" key="6">
    <source>
        <dbReference type="SAM" id="Phobius"/>
    </source>
</evidence>
<evidence type="ECO:0000259" key="7">
    <source>
        <dbReference type="Pfam" id="PF00003"/>
    </source>
</evidence>
<feature type="transmembrane region" description="Helical" evidence="6">
    <location>
        <begin position="185"/>
        <end position="207"/>
    </location>
</feature>
<keyword evidence="3 6" id="KW-1133">Transmembrane helix</keyword>
<evidence type="ECO:0000313" key="8">
    <source>
        <dbReference type="EMBL" id="GBG23915.1"/>
    </source>
</evidence>
<feature type="transmembrane region" description="Helical" evidence="6">
    <location>
        <begin position="91"/>
        <end position="108"/>
    </location>
</feature>
<evidence type="ECO:0000256" key="4">
    <source>
        <dbReference type="ARBA" id="ARBA00023136"/>
    </source>
</evidence>
<reference evidence="8 9" key="1">
    <citation type="submission" date="2017-12" db="EMBL/GenBank/DDBJ databases">
        <title>Sequencing, de novo assembly and annotation of complete genome of a new Thraustochytrid species, strain FCC1311.</title>
        <authorList>
            <person name="Sedici K."/>
            <person name="Godart F."/>
            <person name="Aiese Cigliano R."/>
            <person name="Sanseverino W."/>
            <person name="Barakat M."/>
            <person name="Ortet P."/>
            <person name="Marechal E."/>
            <person name="Cagnac O."/>
            <person name="Amato A."/>
        </authorList>
    </citation>
    <scope>NUCLEOTIDE SEQUENCE [LARGE SCALE GENOMIC DNA]</scope>
</reference>
<evidence type="ECO:0000256" key="5">
    <source>
        <dbReference type="SAM" id="MobiDB-lite"/>
    </source>
</evidence>
<evidence type="ECO:0000256" key="2">
    <source>
        <dbReference type="ARBA" id="ARBA00022692"/>
    </source>
</evidence>
<feature type="transmembrane region" description="Helical" evidence="6">
    <location>
        <begin position="52"/>
        <end position="71"/>
    </location>
</feature>
<accession>A0A2R5G064</accession>
<comment type="caution">
    <text evidence="8">The sequence shown here is derived from an EMBL/GenBank/DDBJ whole genome shotgun (WGS) entry which is preliminary data.</text>
</comment>
<feature type="transmembrane region" description="Helical" evidence="6">
    <location>
        <begin position="219"/>
        <end position="235"/>
    </location>
</feature>
<dbReference type="GO" id="GO:0016020">
    <property type="term" value="C:membrane"/>
    <property type="evidence" value="ECO:0007669"/>
    <property type="project" value="UniProtKB-SubCell"/>
</dbReference>
<protein>
    <recommendedName>
        <fullName evidence="7">G-protein coupled receptors family 3 profile domain-containing protein</fullName>
    </recommendedName>
</protein>
<feature type="transmembrane region" description="Helical" evidence="6">
    <location>
        <begin position="16"/>
        <end position="40"/>
    </location>
</feature>
<organism evidence="8 9">
    <name type="scientific">Hondaea fermentalgiana</name>
    <dbReference type="NCBI Taxonomy" id="2315210"/>
    <lineage>
        <taxon>Eukaryota</taxon>
        <taxon>Sar</taxon>
        <taxon>Stramenopiles</taxon>
        <taxon>Bigyra</taxon>
        <taxon>Labyrinthulomycetes</taxon>
        <taxon>Thraustochytrida</taxon>
        <taxon>Thraustochytriidae</taxon>
        <taxon>Hondaea</taxon>
    </lineage>
</organism>